<feature type="domain" description="SAP" evidence="3">
    <location>
        <begin position="6"/>
        <end position="40"/>
    </location>
</feature>
<dbReference type="AlphaFoldDB" id="A0AA88XXL8"/>
<evidence type="ECO:0000313" key="5">
    <source>
        <dbReference type="EMBL" id="KAK3085077.1"/>
    </source>
</evidence>
<dbReference type="GO" id="GO:0006281">
    <property type="term" value="P:DNA repair"/>
    <property type="evidence" value="ECO:0007669"/>
    <property type="project" value="UniProtKB-ARBA"/>
</dbReference>
<keyword evidence="1" id="KW-0479">Metal-binding</keyword>
<evidence type="ECO:0000259" key="3">
    <source>
        <dbReference type="PROSITE" id="PS50800"/>
    </source>
</evidence>
<dbReference type="Pfam" id="PF09588">
    <property type="entry name" value="YqaJ"/>
    <property type="match status" value="1"/>
</dbReference>
<keyword evidence="2" id="KW-0175">Coiled coil</keyword>
<evidence type="ECO:0000256" key="1">
    <source>
        <dbReference type="PROSITE-ProRule" id="PRU00325"/>
    </source>
</evidence>
<protein>
    <recommendedName>
        <fullName evidence="7">SWIM-type domain-containing protein</fullName>
    </recommendedName>
</protein>
<dbReference type="InterPro" id="IPR011335">
    <property type="entry name" value="Restrct_endonuc-II-like"/>
</dbReference>
<evidence type="ECO:0000256" key="2">
    <source>
        <dbReference type="SAM" id="Coils"/>
    </source>
</evidence>
<dbReference type="InterPro" id="IPR003034">
    <property type="entry name" value="SAP_dom"/>
</dbReference>
<sequence>MSSEKYGSLTIKELKEELKTRKAKTSGRKKELVERLEAYESNFNFGKTSENAADFTMTLPREKLYFDLNSDREFPCVTSANVCCFLEQYDKQVEKISKEMYKEKFLIYIRSAIENNLFFLRSACRAEMSKSVTYKIDISFDSDGHVHQAQCECAADMGPSAHCKHVCTVLYAATVFGNSRNVIVEQTCTERLQTFHHVKKFKGSPLKCKQLDIDGANFLCETNFDPRPQHMRNAPGYTDYFRNLCLSSPGISKLPIFQTFLPANARAVAHDHDYFVYTPEQMFLSDFGLNNVDKAYTSKVERNTQDQSNCALWLHERSSSFGPICKATDRTDKSNLAKSFLKPAQKLRTPSIMHGKKYESAAIQEYETVVQTEVSKCGLCISEAHPFLAASPDGIVNQNDPYLIEVKCPYSSKDKEINEITVPYLKVENDKLTFKDNHDCYYQIQGQLYCTELSRCDFVVYTLSDMHTITIHRNDVFIDNMKEKLISFYDEYFCPAILDKYYYKVFEG</sequence>
<dbReference type="InterPro" id="IPR036361">
    <property type="entry name" value="SAP_dom_sf"/>
</dbReference>
<dbReference type="GO" id="GO:0008270">
    <property type="term" value="F:zinc ion binding"/>
    <property type="evidence" value="ECO:0007669"/>
    <property type="project" value="UniProtKB-KW"/>
</dbReference>
<reference evidence="5" key="1">
    <citation type="submission" date="2019-08" db="EMBL/GenBank/DDBJ databases">
        <title>The improved chromosome-level genome for the pearl oyster Pinctada fucata martensii using PacBio sequencing and Hi-C.</title>
        <authorList>
            <person name="Zheng Z."/>
        </authorList>
    </citation>
    <scope>NUCLEOTIDE SEQUENCE</scope>
    <source>
        <strain evidence="5">ZZ-2019</strain>
        <tissue evidence="5">Adductor muscle</tissue>
    </source>
</reference>
<dbReference type="Gene3D" id="1.10.720.30">
    <property type="entry name" value="SAP domain"/>
    <property type="match status" value="1"/>
</dbReference>
<dbReference type="PANTHER" id="PTHR46609:SF8">
    <property type="entry name" value="YQAJ VIRAL RECOMBINASE DOMAIN-CONTAINING PROTEIN"/>
    <property type="match status" value="1"/>
</dbReference>
<keyword evidence="1" id="KW-0862">Zinc</keyword>
<accession>A0AA88XXL8</accession>
<dbReference type="InterPro" id="IPR019080">
    <property type="entry name" value="YqaJ_viral_recombinase"/>
</dbReference>
<dbReference type="InterPro" id="IPR007527">
    <property type="entry name" value="Znf_SWIM"/>
</dbReference>
<dbReference type="PROSITE" id="PS50800">
    <property type="entry name" value="SAP"/>
    <property type="match status" value="1"/>
</dbReference>
<dbReference type="EMBL" id="VSWD01000013">
    <property type="protein sequence ID" value="KAK3085077.1"/>
    <property type="molecule type" value="Genomic_DNA"/>
</dbReference>
<feature type="coiled-coil region" evidence="2">
    <location>
        <begin position="15"/>
        <end position="42"/>
    </location>
</feature>
<dbReference type="InterPro" id="IPR011604">
    <property type="entry name" value="PDDEXK-like_dom_sf"/>
</dbReference>
<comment type="caution">
    <text evidence="5">The sequence shown here is derived from an EMBL/GenBank/DDBJ whole genome shotgun (WGS) entry which is preliminary data.</text>
</comment>
<organism evidence="5 6">
    <name type="scientific">Pinctada imbricata</name>
    <name type="common">Atlantic pearl-oyster</name>
    <name type="synonym">Pinctada martensii</name>
    <dbReference type="NCBI Taxonomy" id="66713"/>
    <lineage>
        <taxon>Eukaryota</taxon>
        <taxon>Metazoa</taxon>
        <taxon>Spiralia</taxon>
        <taxon>Lophotrochozoa</taxon>
        <taxon>Mollusca</taxon>
        <taxon>Bivalvia</taxon>
        <taxon>Autobranchia</taxon>
        <taxon>Pteriomorphia</taxon>
        <taxon>Pterioida</taxon>
        <taxon>Pterioidea</taxon>
        <taxon>Pteriidae</taxon>
        <taxon>Pinctada</taxon>
    </lineage>
</organism>
<feature type="domain" description="SWIM-type" evidence="4">
    <location>
        <begin position="134"/>
        <end position="174"/>
    </location>
</feature>
<evidence type="ECO:0000259" key="4">
    <source>
        <dbReference type="PROSITE" id="PS50966"/>
    </source>
</evidence>
<dbReference type="SMART" id="SM00513">
    <property type="entry name" value="SAP"/>
    <property type="match status" value="1"/>
</dbReference>
<dbReference type="PROSITE" id="PS50966">
    <property type="entry name" value="ZF_SWIM"/>
    <property type="match status" value="1"/>
</dbReference>
<proteinExistence type="predicted"/>
<name>A0AA88XXL8_PINIB</name>
<evidence type="ECO:0000313" key="6">
    <source>
        <dbReference type="Proteomes" id="UP001186944"/>
    </source>
</evidence>
<dbReference type="Proteomes" id="UP001186944">
    <property type="component" value="Unassembled WGS sequence"/>
</dbReference>
<dbReference type="SUPFAM" id="SSF68906">
    <property type="entry name" value="SAP domain"/>
    <property type="match status" value="1"/>
</dbReference>
<keyword evidence="6" id="KW-1185">Reference proteome</keyword>
<gene>
    <name evidence="5" type="ORF">FSP39_023894</name>
</gene>
<evidence type="ECO:0008006" key="7">
    <source>
        <dbReference type="Google" id="ProtNLM"/>
    </source>
</evidence>
<keyword evidence="1" id="KW-0863">Zinc-finger</keyword>
<dbReference type="Pfam" id="PF02037">
    <property type="entry name" value="SAP"/>
    <property type="match status" value="1"/>
</dbReference>
<dbReference type="CDD" id="cd22343">
    <property type="entry name" value="PDDEXK_lambda_exonuclease-like"/>
    <property type="match status" value="1"/>
</dbReference>
<dbReference type="InterPro" id="IPR051703">
    <property type="entry name" value="NF-kappa-B_Signaling_Reg"/>
</dbReference>
<dbReference type="Gene3D" id="3.90.320.10">
    <property type="match status" value="1"/>
</dbReference>
<dbReference type="SUPFAM" id="SSF52980">
    <property type="entry name" value="Restriction endonuclease-like"/>
    <property type="match status" value="1"/>
</dbReference>
<dbReference type="PANTHER" id="PTHR46609">
    <property type="entry name" value="EXONUCLEASE, PHAGE-TYPE/RECB, C-TERMINAL DOMAIN-CONTAINING PROTEIN"/>
    <property type="match status" value="1"/>
</dbReference>